<evidence type="ECO:0000256" key="1">
    <source>
        <dbReference type="SAM" id="MobiDB-lite"/>
    </source>
</evidence>
<comment type="caution">
    <text evidence="2">The sequence shown here is derived from an EMBL/GenBank/DDBJ whole genome shotgun (WGS) entry which is preliminary data.</text>
</comment>
<protein>
    <submittedName>
        <fullName evidence="2">Uncharacterized protein</fullName>
    </submittedName>
</protein>
<evidence type="ECO:0000313" key="2">
    <source>
        <dbReference type="EMBL" id="CAB3404177.1"/>
    </source>
</evidence>
<reference evidence="2 3" key="1">
    <citation type="submission" date="2020-04" db="EMBL/GenBank/DDBJ databases">
        <authorList>
            <person name="Laetsch R D."/>
            <person name="Stevens L."/>
            <person name="Kumar S."/>
            <person name="Blaxter L. M."/>
        </authorList>
    </citation>
    <scope>NUCLEOTIDE SEQUENCE [LARGE SCALE GENOMIC DNA]</scope>
</reference>
<proteinExistence type="predicted"/>
<keyword evidence="3" id="KW-1185">Reference proteome</keyword>
<dbReference type="AlphaFoldDB" id="A0A8S1EVH9"/>
<dbReference type="Proteomes" id="UP000494206">
    <property type="component" value="Unassembled WGS sequence"/>
</dbReference>
<feature type="compositionally biased region" description="Polar residues" evidence="1">
    <location>
        <begin position="120"/>
        <end position="129"/>
    </location>
</feature>
<name>A0A8S1EVH9_9PELO</name>
<feature type="compositionally biased region" description="Pro residues" evidence="1">
    <location>
        <begin position="151"/>
        <end position="161"/>
    </location>
</feature>
<sequence length="206" mass="22940">MKVESNCASEVVMSKRRLTEVEAQLSYYKWKYFAEKRINEILSAQLEKKSQLERIHIDQIVNKSISKKLNRSNLKNIVREVCENVISETLSGSSSDSSVKSDYEINDGVMLTPISQSSLGILPTNTRSSSESDDGQLSDLEASDRSVTPGSPTPTPAPIPVPAEKVLTNRVLGYFAPSYSATKLNHIVPICDEECMEVAAKYDWYN</sequence>
<organism evidence="2 3">
    <name type="scientific">Caenorhabditis bovis</name>
    <dbReference type="NCBI Taxonomy" id="2654633"/>
    <lineage>
        <taxon>Eukaryota</taxon>
        <taxon>Metazoa</taxon>
        <taxon>Ecdysozoa</taxon>
        <taxon>Nematoda</taxon>
        <taxon>Chromadorea</taxon>
        <taxon>Rhabditida</taxon>
        <taxon>Rhabditina</taxon>
        <taxon>Rhabditomorpha</taxon>
        <taxon>Rhabditoidea</taxon>
        <taxon>Rhabditidae</taxon>
        <taxon>Peloderinae</taxon>
        <taxon>Caenorhabditis</taxon>
    </lineage>
</organism>
<gene>
    <name evidence="2" type="ORF">CBOVIS_LOCUS6553</name>
</gene>
<evidence type="ECO:0000313" key="3">
    <source>
        <dbReference type="Proteomes" id="UP000494206"/>
    </source>
</evidence>
<feature type="region of interest" description="Disordered" evidence="1">
    <location>
        <begin position="120"/>
        <end position="161"/>
    </location>
</feature>
<accession>A0A8S1EVH9</accession>
<dbReference type="EMBL" id="CADEPM010000004">
    <property type="protein sequence ID" value="CAB3404177.1"/>
    <property type="molecule type" value="Genomic_DNA"/>
</dbReference>